<dbReference type="InterPro" id="IPR006311">
    <property type="entry name" value="TAT_signal"/>
</dbReference>
<name>A0A370L067_9HYPH</name>
<evidence type="ECO:0000313" key="3">
    <source>
        <dbReference type="EMBL" id="RDJ20654.1"/>
    </source>
</evidence>
<feature type="signal peptide" evidence="2">
    <location>
        <begin position="1"/>
        <end position="43"/>
    </location>
</feature>
<evidence type="ECO:0000256" key="1">
    <source>
        <dbReference type="ARBA" id="ARBA00006987"/>
    </source>
</evidence>
<dbReference type="SUPFAM" id="SSF53850">
    <property type="entry name" value="Periplasmic binding protein-like II"/>
    <property type="match status" value="1"/>
</dbReference>
<dbReference type="Proteomes" id="UP000255207">
    <property type="component" value="Unassembled WGS sequence"/>
</dbReference>
<proteinExistence type="inferred from homology"/>
<feature type="chain" id="PRO_5030068208" evidence="2">
    <location>
        <begin position="44"/>
        <end position="337"/>
    </location>
</feature>
<dbReference type="InterPro" id="IPR042100">
    <property type="entry name" value="Bug_dom1"/>
</dbReference>
<gene>
    <name evidence="3" type="ORF">DWE98_23200</name>
</gene>
<protein>
    <submittedName>
        <fullName evidence="3">Tripartite tricarboxylate transporter substrate binding protein</fullName>
    </submittedName>
</protein>
<sequence>MRSIKSAQTIINRGGNKMKINRRQFSLMAAAAGAAPASAFAQAAYPSRPIDLIVPFAPGGGTDLSARMIVPYIEKYLKGTIAVINKAGAGGQVGAAQMAKAKPDGYTIGFMNVPNTMMKPHEREAGYTVDSFAPIANMVFDPAVLATRPDSKYKTLADVVAEAKARPGKVTIGSAGVGSNTHLDLLRFESLAGIKLHHIPYDGGAAPRTALLGGHVELVASALGDCQRFALDGTISMIGILTKERFPMAPTVPTYAEQGFPIEGGAGRGLVGPKGMSPAQIAVIEKAVDQALKDPELIKKATDIALPLVFMNSPQYGEYLQRSDRELAEVWKTTPWI</sequence>
<organism evidence="3 4">
    <name type="scientific">Bosea caraganae</name>
    <dbReference type="NCBI Taxonomy" id="2763117"/>
    <lineage>
        <taxon>Bacteria</taxon>
        <taxon>Pseudomonadati</taxon>
        <taxon>Pseudomonadota</taxon>
        <taxon>Alphaproteobacteria</taxon>
        <taxon>Hyphomicrobiales</taxon>
        <taxon>Boseaceae</taxon>
        <taxon>Bosea</taxon>
    </lineage>
</organism>
<reference evidence="4" key="1">
    <citation type="submission" date="2018-07" db="EMBL/GenBank/DDBJ databases">
        <authorList>
            <person name="Safronova V.I."/>
            <person name="Chirak E.R."/>
            <person name="Sazanova A.L."/>
        </authorList>
    </citation>
    <scope>NUCLEOTIDE SEQUENCE [LARGE SCALE GENOMIC DNA]</scope>
    <source>
        <strain evidence="4">RCAM04685</strain>
    </source>
</reference>
<keyword evidence="4" id="KW-1185">Reference proteome</keyword>
<keyword evidence="2" id="KW-0732">Signal</keyword>
<dbReference type="EMBL" id="QQTP01000016">
    <property type="protein sequence ID" value="RDJ20654.1"/>
    <property type="molecule type" value="Genomic_DNA"/>
</dbReference>
<comment type="caution">
    <text evidence="3">The sequence shown here is derived from an EMBL/GenBank/DDBJ whole genome shotgun (WGS) entry which is preliminary data.</text>
</comment>
<dbReference type="AlphaFoldDB" id="A0A370L067"/>
<dbReference type="PANTHER" id="PTHR42928:SF5">
    <property type="entry name" value="BLR1237 PROTEIN"/>
    <property type="match status" value="1"/>
</dbReference>
<dbReference type="PROSITE" id="PS51318">
    <property type="entry name" value="TAT"/>
    <property type="match status" value="1"/>
</dbReference>
<dbReference type="Gene3D" id="3.40.190.150">
    <property type="entry name" value="Bordetella uptake gene, domain 1"/>
    <property type="match status" value="1"/>
</dbReference>
<dbReference type="CDD" id="cd07012">
    <property type="entry name" value="PBP2_Bug_TTT"/>
    <property type="match status" value="1"/>
</dbReference>
<dbReference type="PANTHER" id="PTHR42928">
    <property type="entry name" value="TRICARBOXYLATE-BINDING PROTEIN"/>
    <property type="match status" value="1"/>
</dbReference>
<dbReference type="Gene3D" id="3.40.190.10">
    <property type="entry name" value="Periplasmic binding protein-like II"/>
    <property type="match status" value="1"/>
</dbReference>
<dbReference type="OrthoDB" id="8443386at2"/>
<dbReference type="InterPro" id="IPR005064">
    <property type="entry name" value="BUG"/>
</dbReference>
<evidence type="ECO:0000313" key="4">
    <source>
        <dbReference type="Proteomes" id="UP000255207"/>
    </source>
</evidence>
<comment type="similarity">
    <text evidence="1">Belongs to the UPF0065 (bug) family.</text>
</comment>
<dbReference type="Pfam" id="PF03401">
    <property type="entry name" value="TctC"/>
    <property type="match status" value="1"/>
</dbReference>
<evidence type="ECO:0000256" key="2">
    <source>
        <dbReference type="SAM" id="SignalP"/>
    </source>
</evidence>
<accession>A0A370L067</accession>
<dbReference type="PIRSF" id="PIRSF017082">
    <property type="entry name" value="YflP"/>
    <property type="match status" value="1"/>
</dbReference>